<dbReference type="InterPro" id="IPR010626">
    <property type="entry name" value="DUF1217"/>
</dbReference>
<proteinExistence type="predicted"/>
<dbReference type="Gene3D" id="1.10.3700.10">
    <property type="entry name" value="AGR C 984p-like"/>
    <property type="match status" value="3"/>
</dbReference>
<keyword evidence="1" id="KW-0614">Plasmid</keyword>
<gene>
    <name evidence="1" type="ORF">FZ934_19870</name>
</gene>
<sequence>MVSTYLSYLSVANNLNKSLSAVASKGAVASDTTYYKENIGKVTTVDEFMDDYRLYSYAMKAYGLEDMTYAKAFMKKVLESDLSDSSSFANTLSDDRYSQFASAFKFVGEDATAQTSVQQSSLLAEYESSFDEESDSITEATDYYDSSINDVTSVDDLLGSTKLRNYVLEAFGLSTDYTSTSFLRDVLTSDVDDPDSYVNQLGDDAYVNLAKAFNFNTDGSVSDPLQSDDQKSLVESMYAISSSTFASSSVGESYTTYFQERIGSITSVDQLMADDKLVTYLRTAYGLADSDPDNYISASLKSSSLATAIGLGDLHDAFNFDSDGALADGTTAQTSDQTTATTTAFTDNYNVSDVDTWIEASVANYQTRLASVTSIEDFLTSNADDDDDSNDDDAELWQMAARSFGIGSSEITKSQFRKILESDPSDPNSYVNQLNDDRFTALRDAYNFGSDGKTSVPLLAMSQSVIDDFVADYKQNKIRHLSGTDKTEASTAADTEMSYFATQMATLKTASDVLADDRLVNLMLEAKGIDPADVTDTELKKMFASDPDDPDSYVNGLSDNRFAEIVGSFNFDTEGNLSSDAEGTVQQRGDVIETVNNYVRQTLESDQGDSNTGVRLALYFERMAPSVSSAYDILGDDALFEFFTTSFGLSSYVSNMDVEKQAEMVTNFIDLDDLSDPDKVTDLIKRFTAMYDTSNGTTTSSAATILSGSSTTISADTLLAVAQLKSG</sequence>
<dbReference type="RefSeq" id="WP_153272633.1">
    <property type="nucleotide sequence ID" value="NZ_CP043499.1"/>
</dbReference>
<geneLocation type="plasmid" evidence="1 2">
    <name>unnamed</name>
</geneLocation>
<dbReference type="KEGG" id="rgr:FZ934_19870"/>
<reference evidence="1 2" key="1">
    <citation type="submission" date="2019-08" db="EMBL/GenBank/DDBJ databases">
        <title>Prosopis cineraria nodule microbiome.</title>
        <authorList>
            <person name="Ali R."/>
            <person name="Chaluvadi S.R."/>
            <person name="Wang X."/>
        </authorList>
    </citation>
    <scope>NUCLEOTIDE SEQUENCE [LARGE SCALE GENOMIC DNA]</scope>
    <source>
        <strain evidence="1 2">BG7</strain>
        <plasmid evidence="1 2">unnamed</plasmid>
    </source>
</reference>
<dbReference type="EMBL" id="CP043499">
    <property type="protein sequence ID" value="QFY62644.1"/>
    <property type="molecule type" value="Genomic_DNA"/>
</dbReference>
<dbReference type="Proteomes" id="UP000326881">
    <property type="component" value="Plasmid unnamed"/>
</dbReference>
<dbReference type="Pfam" id="PF06748">
    <property type="entry name" value="DUF1217"/>
    <property type="match status" value="3"/>
</dbReference>
<evidence type="ECO:0000313" key="2">
    <source>
        <dbReference type="Proteomes" id="UP000326881"/>
    </source>
</evidence>
<keyword evidence="2" id="KW-1185">Reference proteome</keyword>
<organism evidence="1 2">
    <name type="scientific">Rhizobium grahamii</name>
    <dbReference type="NCBI Taxonomy" id="1120045"/>
    <lineage>
        <taxon>Bacteria</taxon>
        <taxon>Pseudomonadati</taxon>
        <taxon>Pseudomonadota</taxon>
        <taxon>Alphaproteobacteria</taxon>
        <taxon>Hyphomicrobiales</taxon>
        <taxon>Rhizobiaceae</taxon>
        <taxon>Rhizobium/Agrobacterium group</taxon>
        <taxon>Rhizobium</taxon>
    </lineage>
</organism>
<protein>
    <submittedName>
        <fullName evidence="1">DUF1217 domain-containing protein</fullName>
    </submittedName>
</protein>
<accession>A0A5Q0CDT3</accession>
<dbReference type="AlphaFoldDB" id="A0A5Q0CDT3"/>
<evidence type="ECO:0000313" key="1">
    <source>
        <dbReference type="EMBL" id="QFY62644.1"/>
    </source>
</evidence>
<name>A0A5Q0CDT3_9HYPH</name>
<dbReference type="SUPFAM" id="SSF158837">
    <property type="entry name" value="AGR C 984p-like"/>
    <property type="match status" value="5"/>
</dbReference>
<dbReference type="InterPro" id="IPR023157">
    <property type="entry name" value="AGR-C-984p-like_sf"/>
</dbReference>
<dbReference type="OrthoDB" id="7824597at2"/>